<comment type="caution">
    <text evidence="1">The sequence shown here is derived from an EMBL/GenBank/DDBJ whole genome shotgun (WGS) entry which is preliminary data.</text>
</comment>
<organism evidence="1 2">
    <name type="scientific">Skeletonema marinoi</name>
    <dbReference type="NCBI Taxonomy" id="267567"/>
    <lineage>
        <taxon>Eukaryota</taxon>
        <taxon>Sar</taxon>
        <taxon>Stramenopiles</taxon>
        <taxon>Ochrophyta</taxon>
        <taxon>Bacillariophyta</taxon>
        <taxon>Coscinodiscophyceae</taxon>
        <taxon>Thalassiosirophycidae</taxon>
        <taxon>Thalassiosirales</taxon>
        <taxon>Skeletonemataceae</taxon>
        <taxon>Skeletonema</taxon>
        <taxon>Skeletonema marinoi-dohrnii complex</taxon>
    </lineage>
</organism>
<proteinExistence type="predicted"/>
<name>A0AAD8Y2V4_9STRA</name>
<dbReference type="Proteomes" id="UP001224775">
    <property type="component" value="Unassembled WGS sequence"/>
</dbReference>
<dbReference type="AlphaFoldDB" id="A0AAD8Y2V4"/>
<reference evidence="1" key="1">
    <citation type="submission" date="2023-06" db="EMBL/GenBank/DDBJ databases">
        <title>Survivors Of The Sea: Transcriptome response of Skeletonema marinoi to long-term dormancy.</title>
        <authorList>
            <person name="Pinder M.I.M."/>
            <person name="Kourtchenko O."/>
            <person name="Robertson E.K."/>
            <person name="Larsson T."/>
            <person name="Maumus F."/>
            <person name="Osuna-Cruz C.M."/>
            <person name="Vancaester E."/>
            <person name="Stenow R."/>
            <person name="Vandepoele K."/>
            <person name="Ploug H."/>
            <person name="Bruchert V."/>
            <person name="Godhe A."/>
            <person name="Topel M."/>
        </authorList>
    </citation>
    <scope>NUCLEOTIDE SEQUENCE</scope>
    <source>
        <strain evidence="1">R05AC</strain>
    </source>
</reference>
<evidence type="ECO:0000313" key="1">
    <source>
        <dbReference type="EMBL" id="KAK1738010.1"/>
    </source>
</evidence>
<evidence type="ECO:0000313" key="2">
    <source>
        <dbReference type="Proteomes" id="UP001224775"/>
    </source>
</evidence>
<gene>
    <name evidence="1" type="ORF">QTG54_011304</name>
</gene>
<keyword evidence="2" id="KW-1185">Reference proteome</keyword>
<accession>A0AAD8Y2V4</accession>
<dbReference type="EMBL" id="JATAAI010000022">
    <property type="protein sequence ID" value="KAK1738010.1"/>
    <property type="molecule type" value="Genomic_DNA"/>
</dbReference>
<protein>
    <submittedName>
        <fullName evidence="1">Uncharacterized protein</fullName>
    </submittedName>
</protein>
<sequence>MWTKLPFKLAQLTSTVYDVKFSLGEIGIAALHVACRRGVKLSDVCLGGSTLKWLASQGIERDHHSRRNSSSNETIFVAMKVPGTNCIFVSNKTAKKRDSANVGFQFERLRYWRRCG</sequence>